<reference evidence="4" key="1">
    <citation type="submission" date="2008-07" db="EMBL/GenBank/DDBJ databases">
        <title>Annotation of Ajellomyces capsulatus strain H88.</title>
        <authorList>
            <person name="Champion M."/>
            <person name="Cuomo C."/>
            <person name="Ma L.-J."/>
            <person name="Henn M.R."/>
            <person name="Sil A."/>
            <person name="Goldman B."/>
            <person name="Young S.K."/>
            <person name="Kodira C.D."/>
            <person name="Zeng Q."/>
            <person name="Koehrsen M."/>
            <person name="Alvarado L."/>
            <person name="Berlin A."/>
            <person name="Borenstein D."/>
            <person name="Chen Z."/>
            <person name="Engels R."/>
            <person name="Freedman E."/>
            <person name="Gellesch M."/>
            <person name="Goldberg J."/>
            <person name="Griggs A."/>
            <person name="Gujja S."/>
            <person name="Heiman D."/>
            <person name="Hepburn T."/>
            <person name="Howarth C."/>
            <person name="Jen D."/>
            <person name="Larson L."/>
            <person name="Lewis B."/>
            <person name="Mehta T."/>
            <person name="Park D."/>
            <person name="Pearson M."/>
            <person name="Roberts A."/>
            <person name="Saif S."/>
            <person name="Shea T."/>
            <person name="Shenoy N."/>
            <person name="Sisk P."/>
            <person name="Stolte C."/>
            <person name="Sykes S."/>
            <person name="Walk T."/>
            <person name="White J."/>
            <person name="Yandava C."/>
            <person name="Klein B."/>
            <person name="McEwen J.G."/>
            <person name="Puccia R."/>
            <person name="Goldman G.H."/>
            <person name="Felipe M.S."/>
            <person name="Nino-Vega G."/>
            <person name="San-Blas G."/>
            <person name="Taylor J."/>
            <person name="Mendoza L."/>
            <person name="Galagan J."/>
            <person name="Nusbaum C."/>
            <person name="Birren B."/>
        </authorList>
    </citation>
    <scope>NUCLEOTIDE SEQUENCE [LARGE SCALE GENOMIC DNA]</scope>
    <source>
        <strain evidence="4">H88</strain>
    </source>
</reference>
<dbReference type="OrthoDB" id="10429462at2759"/>
<evidence type="ECO:0000313" key="4">
    <source>
        <dbReference type="Proteomes" id="UP000008142"/>
    </source>
</evidence>
<proteinExistence type="predicted"/>
<feature type="signal peptide" evidence="2">
    <location>
        <begin position="1"/>
        <end position="19"/>
    </location>
</feature>
<gene>
    <name evidence="3" type="ORF">HCEG_07685</name>
</gene>
<evidence type="ECO:0000256" key="2">
    <source>
        <dbReference type="SAM" id="SignalP"/>
    </source>
</evidence>
<evidence type="ECO:0000256" key="1">
    <source>
        <dbReference type="SAM" id="MobiDB-lite"/>
    </source>
</evidence>
<dbReference type="EMBL" id="DS990641">
    <property type="protein sequence ID" value="EGC48470.1"/>
    <property type="molecule type" value="Genomic_DNA"/>
</dbReference>
<organism evidence="4">
    <name type="scientific">Ajellomyces capsulatus (strain H88)</name>
    <name type="common">Darling's disease fungus</name>
    <name type="synonym">Histoplasma capsulatum</name>
    <dbReference type="NCBI Taxonomy" id="544711"/>
    <lineage>
        <taxon>Eukaryota</taxon>
        <taxon>Fungi</taxon>
        <taxon>Dikarya</taxon>
        <taxon>Ascomycota</taxon>
        <taxon>Pezizomycotina</taxon>
        <taxon>Eurotiomycetes</taxon>
        <taxon>Eurotiomycetidae</taxon>
        <taxon>Onygenales</taxon>
        <taxon>Ajellomycetaceae</taxon>
        <taxon>Histoplasma</taxon>
    </lineage>
</organism>
<keyword evidence="2" id="KW-0732">Signal</keyword>
<evidence type="ECO:0000313" key="3">
    <source>
        <dbReference type="EMBL" id="EGC48470.1"/>
    </source>
</evidence>
<feature type="region of interest" description="Disordered" evidence="1">
    <location>
        <begin position="73"/>
        <end position="92"/>
    </location>
</feature>
<feature type="chain" id="PRO_5003262239" evidence="2">
    <location>
        <begin position="20"/>
        <end position="153"/>
    </location>
</feature>
<dbReference type="HOGENOM" id="CLU_1712740_0_0_1"/>
<accession>F0URE3</accession>
<dbReference type="Proteomes" id="UP000008142">
    <property type="component" value="Unassembled WGS sequence"/>
</dbReference>
<protein>
    <submittedName>
        <fullName evidence="3">Predicted protein</fullName>
    </submittedName>
</protein>
<name>F0URE3_AJEC8</name>
<sequence>MGLAVFIVCAVGLWRTFQGCSGVAAGRQNHELLEQLTTAQAPRLFGHSSTLDWVDNGTKNFPEFLQQERKRVEPPITKSRQSQPHINRRKPASEYAASPLTVTVGREKNFPAKILHVFLPKFWSGISRMRSHDLKVHITWEGSSDGQPRLALT</sequence>
<dbReference type="AlphaFoldDB" id="F0URE3"/>